<dbReference type="PROSITE" id="PS51257">
    <property type="entry name" value="PROKAR_LIPOPROTEIN"/>
    <property type="match status" value="1"/>
</dbReference>
<dbReference type="HOGENOM" id="CLU_093832_0_0_0"/>
<proteinExistence type="predicted"/>
<evidence type="ECO:0000313" key="2">
    <source>
        <dbReference type="Proteomes" id="UP000006860"/>
    </source>
</evidence>
<protein>
    <recommendedName>
        <fullName evidence="3">Lipoprotein</fullName>
    </recommendedName>
</protein>
<name>F0SSA7_RUBBR</name>
<organism evidence="1 2">
    <name type="scientific">Rubinisphaera brasiliensis (strain ATCC 49424 / DSM 5305 / JCM 21570 / IAM 15109 / NBRC 103401 / IFAM 1448)</name>
    <name type="common">Planctomyces brasiliensis</name>
    <dbReference type="NCBI Taxonomy" id="756272"/>
    <lineage>
        <taxon>Bacteria</taxon>
        <taxon>Pseudomonadati</taxon>
        <taxon>Planctomycetota</taxon>
        <taxon>Planctomycetia</taxon>
        <taxon>Planctomycetales</taxon>
        <taxon>Planctomycetaceae</taxon>
        <taxon>Rubinisphaera</taxon>
    </lineage>
</organism>
<evidence type="ECO:0008006" key="3">
    <source>
        <dbReference type="Google" id="ProtNLM"/>
    </source>
</evidence>
<dbReference type="eggNOG" id="ENOG50338DC">
    <property type="taxonomic scope" value="Bacteria"/>
</dbReference>
<gene>
    <name evidence="1" type="ordered locus">Plabr_0491</name>
</gene>
<dbReference type="Proteomes" id="UP000006860">
    <property type="component" value="Chromosome"/>
</dbReference>
<dbReference type="STRING" id="756272.Plabr_0491"/>
<accession>F0SSA7</accession>
<evidence type="ECO:0000313" key="1">
    <source>
        <dbReference type="EMBL" id="ADY58118.1"/>
    </source>
</evidence>
<dbReference type="KEGG" id="pbs:Plabr_0491"/>
<dbReference type="AlphaFoldDB" id="F0SSA7"/>
<sequence>MFERRSLFRLPLRWTMPLLLALVSLGITGCNYAILLGYLIGGPPSIEPDFDVMTNKSMSDKDVSVCVVAFAPTELKWDFPKIDHELSRYVAFRLVEHNIKVVNPDQVKAWLDANPDWDKAEEIGKALDCTYVVYIDMNDFHLYEENSTTLYRGRSECYVSVFEMDPEGFGEKIYSKEVTSRYPIRAPRSTSEMSLETFKREYLSRLSKEIGWLFFERYSGDNIPDAI</sequence>
<keyword evidence="2" id="KW-1185">Reference proteome</keyword>
<dbReference type="EMBL" id="CP002546">
    <property type="protein sequence ID" value="ADY58118.1"/>
    <property type="molecule type" value="Genomic_DNA"/>
</dbReference>
<reference evidence="2" key="1">
    <citation type="submission" date="2011-02" db="EMBL/GenBank/DDBJ databases">
        <title>The complete genome of Planctomyces brasiliensis DSM 5305.</title>
        <authorList>
            <person name="Lucas S."/>
            <person name="Copeland A."/>
            <person name="Lapidus A."/>
            <person name="Bruce D."/>
            <person name="Goodwin L."/>
            <person name="Pitluck S."/>
            <person name="Kyrpides N."/>
            <person name="Mavromatis K."/>
            <person name="Pagani I."/>
            <person name="Ivanova N."/>
            <person name="Ovchinnikova G."/>
            <person name="Lu M."/>
            <person name="Detter J.C."/>
            <person name="Han C."/>
            <person name="Land M."/>
            <person name="Hauser L."/>
            <person name="Markowitz V."/>
            <person name="Cheng J.-F."/>
            <person name="Hugenholtz P."/>
            <person name="Woyke T."/>
            <person name="Wu D."/>
            <person name="Tindall B."/>
            <person name="Pomrenke H.G."/>
            <person name="Brambilla E."/>
            <person name="Klenk H.-P."/>
            <person name="Eisen J.A."/>
        </authorList>
    </citation>
    <scope>NUCLEOTIDE SEQUENCE [LARGE SCALE GENOMIC DNA]</scope>
    <source>
        <strain evidence="2">ATCC 49424 / DSM 5305 / JCM 21570 / NBRC 103401 / IFAM 1448</strain>
    </source>
</reference>